<protein>
    <recommendedName>
        <fullName evidence="3">beta-lactamase</fullName>
        <ecNumber evidence="3">3.5.2.6</ecNumber>
    </recommendedName>
</protein>
<dbReference type="RefSeq" id="WP_189691097.1">
    <property type="nucleotide sequence ID" value="NZ_BMYK01000055.1"/>
</dbReference>
<dbReference type="InterPro" id="IPR045155">
    <property type="entry name" value="Beta-lactam_cat"/>
</dbReference>
<dbReference type="EMBL" id="BMYK01000055">
    <property type="protein sequence ID" value="GHD04751.1"/>
    <property type="molecule type" value="Genomic_DNA"/>
</dbReference>
<dbReference type="InterPro" id="IPR012338">
    <property type="entry name" value="Beta-lactam/transpept-like"/>
</dbReference>
<sequence>MRRAALSVRLLCLLLATLSPLEAARADDWRDRLGAEIERLDQGSPGRLGVYVKRLRDGSVFDHGADRSWYLGSTAKVPIAVAVLQQVDAGRLQLDTEVVLRETDKVDGSGPLVWNKVGQSYPIDTLLARMLGDSDNTAANMLVRVVGVEALNRSAQDAFGRDEIGELTDFTAVRRAVYARLHPDAGELSHRQLVEVAAAPMPQRAEAVRRALALPAGALRSDIDEAYAGYYAEGRNSATLVGYGAMLERLVRGELLSPASTERLFQAMKFGTRGSYRLEAGLPRSLRLIHKTGTQHQRACHMGVLQPQDGGRDATVVAVCAAELDEQRAAGRLFEAVGRAIAATALVPR</sequence>
<accession>A0ABQ3GFV9</accession>
<feature type="signal peptide" evidence="4">
    <location>
        <begin position="1"/>
        <end position="23"/>
    </location>
</feature>
<evidence type="ECO:0000313" key="6">
    <source>
        <dbReference type="EMBL" id="GHD04751.1"/>
    </source>
</evidence>
<evidence type="ECO:0000256" key="3">
    <source>
        <dbReference type="ARBA" id="ARBA00012865"/>
    </source>
</evidence>
<evidence type="ECO:0000259" key="5">
    <source>
        <dbReference type="Pfam" id="PF13354"/>
    </source>
</evidence>
<proteinExistence type="inferred from homology"/>
<dbReference type="PANTHER" id="PTHR35333">
    <property type="entry name" value="BETA-LACTAMASE"/>
    <property type="match status" value="1"/>
</dbReference>
<comment type="caution">
    <text evidence="6">The sequence shown here is derived from an EMBL/GenBank/DDBJ whole genome shotgun (WGS) entry which is preliminary data.</text>
</comment>
<dbReference type="SUPFAM" id="SSF56601">
    <property type="entry name" value="beta-lactamase/transpeptidase-like"/>
    <property type="match status" value="1"/>
</dbReference>
<evidence type="ECO:0000256" key="2">
    <source>
        <dbReference type="ARBA" id="ARBA00009009"/>
    </source>
</evidence>
<keyword evidence="7" id="KW-1185">Reference proteome</keyword>
<feature type="domain" description="Beta-lactamase class A catalytic" evidence="5">
    <location>
        <begin position="49"/>
        <end position="319"/>
    </location>
</feature>
<dbReference type="Pfam" id="PF13354">
    <property type="entry name" value="Beta-lactamase2"/>
    <property type="match status" value="1"/>
</dbReference>
<dbReference type="InterPro" id="IPR000871">
    <property type="entry name" value="Beta-lactam_class-A"/>
</dbReference>
<evidence type="ECO:0000256" key="4">
    <source>
        <dbReference type="SAM" id="SignalP"/>
    </source>
</evidence>
<dbReference type="EC" id="3.5.2.6" evidence="3"/>
<dbReference type="Proteomes" id="UP000626210">
    <property type="component" value="Unassembled WGS sequence"/>
</dbReference>
<gene>
    <name evidence="6" type="ORF">GCM10007320_65960</name>
</gene>
<feature type="chain" id="PRO_5046225946" description="beta-lactamase" evidence="4">
    <location>
        <begin position="24"/>
        <end position="349"/>
    </location>
</feature>
<evidence type="ECO:0000256" key="1">
    <source>
        <dbReference type="ARBA" id="ARBA00001526"/>
    </source>
</evidence>
<dbReference type="PANTHER" id="PTHR35333:SF3">
    <property type="entry name" value="BETA-LACTAMASE-TYPE TRANSPEPTIDASE FOLD CONTAINING PROTEIN"/>
    <property type="match status" value="1"/>
</dbReference>
<comment type="catalytic activity">
    <reaction evidence="1">
        <text>a beta-lactam + H2O = a substituted beta-amino acid</text>
        <dbReference type="Rhea" id="RHEA:20401"/>
        <dbReference type="ChEBI" id="CHEBI:15377"/>
        <dbReference type="ChEBI" id="CHEBI:35627"/>
        <dbReference type="ChEBI" id="CHEBI:140347"/>
        <dbReference type="EC" id="3.5.2.6"/>
    </reaction>
</comment>
<dbReference type="PRINTS" id="PR00118">
    <property type="entry name" value="BLACTAMASEA"/>
</dbReference>
<organism evidence="6 7">
    <name type="scientific">Pseudorhodoferax aquiterrae</name>
    <dbReference type="NCBI Taxonomy" id="747304"/>
    <lineage>
        <taxon>Bacteria</taxon>
        <taxon>Pseudomonadati</taxon>
        <taxon>Pseudomonadota</taxon>
        <taxon>Betaproteobacteria</taxon>
        <taxon>Burkholderiales</taxon>
        <taxon>Comamonadaceae</taxon>
    </lineage>
</organism>
<comment type="similarity">
    <text evidence="2">Belongs to the class-A beta-lactamase family.</text>
</comment>
<evidence type="ECO:0000313" key="7">
    <source>
        <dbReference type="Proteomes" id="UP000626210"/>
    </source>
</evidence>
<keyword evidence="4" id="KW-0732">Signal</keyword>
<name>A0ABQ3GFV9_9BURK</name>
<dbReference type="Gene3D" id="3.40.710.10">
    <property type="entry name" value="DD-peptidase/beta-lactamase superfamily"/>
    <property type="match status" value="1"/>
</dbReference>
<reference evidence="7" key="1">
    <citation type="journal article" date="2019" name="Int. J. Syst. Evol. Microbiol.">
        <title>The Global Catalogue of Microorganisms (GCM) 10K type strain sequencing project: providing services to taxonomists for standard genome sequencing and annotation.</title>
        <authorList>
            <consortium name="The Broad Institute Genomics Platform"/>
            <consortium name="The Broad Institute Genome Sequencing Center for Infectious Disease"/>
            <person name="Wu L."/>
            <person name="Ma J."/>
        </authorList>
    </citation>
    <scope>NUCLEOTIDE SEQUENCE [LARGE SCALE GENOMIC DNA]</scope>
    <source>
        <strain evidence="7">KCTC 23314</strain>
    </source>
</reference>